<dbReference type="AlphaFoldDB" id="N6V249"/>
<organism evidence="1 2">
    <name type="scientific">Methanocaldococcus villosus KIN24-T80</name>
    <dbReference type="NCBI Taxonomy" id="1069083"/>
    <lineage>
        <taxon>Archaea</taxon>
        <taxon>Methanobacteriati</taxon>
        <taxon>Methanobacteriota</taxon>
        <taxon>Methanomada group</taxon>
        <taxon>Methanococci</taxon>
        <taxon>Methanococcales</taxon>
        <taxon>Methanocaldococcaceae</taxon>
        <taxon>Methanocaldococcus</taxon>
    </lineage>
</organism>
<dbReference type="InterPro" id="IPR019249">
    <property type="entry name" value="DUF2226"/>
</dbReference>
<comment type="caution">
    <text evidence="1">The sequence shown here is derived from an EMBL/GenBank/DDBJ whole genome shotgun (WGS) entry which is preliminary data.</text>
</comment>
<proteinExistence type="predicted"/>
<gene>
    <name evidence="1" type="ORF">J422_02719</name>
</gene>
<evidence type="ECO:0000313" key="1">
    <source>
        <dbReference type="EMBL" id="ENN96358.1"/>
    </source>
</evidence>
<reference evidence="1 2" key="1">
    <citation type="journal article" date="2013" name="Genome Announc.">
        <title>Draft Genome Sequence of a Highly Flagellated, Fast-Swimming Archaeon, Methanocaldococcus villosus Strain KIN24-T80 (DSM 22612).</title>
        <authorList>
            <person name="Thennarasu S."/>
            <person name="Polireddy D."/>
            <person name="Antony A."/>
            <person name="Yada M.R."/>
            <person name="Algarawi S."/>
            <person name="Sivakumar N."/>
        </authorList>
    </citation>
    <scope>NUCLEOTIDE SEQUENCE [LARGE SCALE GENOMIC DNA]</scope>
    <source>
        <strain evidence="1 2">KIN24-T80</strain>
    </source>
</reference>
<dbReference type="RefSeq" id="WP_004590596.1">
    <property type="nucleotide sequence ID" value="NZ_APMM01000017.1"/>
</dbReference>
<keyword evidence="2" id="KW-1185">Reference proteome</keyword>
<dbReference type="Proteomes" id="UP000053695">
    <property type="component" value="Unassembled WGS sequence"/>
</dbReference>
<protein>
    <submittedName>
        <fullName evidence="1">Uncharacterized protein</fullName>
    </submittedName>
</protein>
<dbReference type="PATRIC" id="fig|1069083.5.peg.533"/>
<evidence type="ECO:0000313" key="2">
    <source>
        <dbReference type="Proteomes" id="UP000053695"/>
    </source>
</evidence>
<sequence>MIKILEGEFLKSLKDIKLEDATREVNTGYIQIYTTEDDKIIYGYIFVENGEVVGYYYTDNKSVEDMGNPEKVLELFKKENKEIELYKYEKDKLNLLEWLYPEIFNIKKKAKAKEEIIIEEKEEDYINIKLGIPLPIPAFTNVKDFKKYLNMFEYSIVNVYRKSKDDLENGYIVYKKDIPIAAAYECKKGVLFGNKAYKKIKEMLDDKNSIIDIYPYDNKKLNILLEVYPQMEMGYEEKVEEEKKISEFLKKDLENLSRDELLKKLGIKEPDEDWVDGIIKDFLKPSMEDLLDLKTLIENEIKKSLKELDIVEDVLVSININWENGNYIVVGHVNVIRKKLFGLIKKTLKKETVEEIIEKCVRKYLSNYIIKVDISIN</sequence>
<accession>N6V249</accession>
<name>N6V249_9EURY</name>
<dbReference type="OrthoDB" id="65984at2157"/>
<dbReference type="STRING" id="1069083.GCA_000371805_00096"/>
<dbReference type="Pfam" id="PF09987">
    <property type="entry name" value="DUF2226"/>
    <property type="match status" value="1"/>
</dbReference>
<dbReference type="EMBL" id="APMM01000017">
    <property type="protein sequence ID" value="ENN96358.1"/>
    <property type="molecule type" value="Genomic_DNA"/>
</dbReference>